<dbReference type="Ensembl" id="ENSCCRT00015088820.1">
    <property type="protein sequence ID" value="ENSCCRP00015086028.1"/>
    <property type="gene ID" value="ENSCCRG00015034705.1"/>
</dbReference>
<keyword evidence="15" id="KW-1185">Reference proteome</keyword>
<evidence type="ECO:0000256" key="8">
    <source>
        <dbReference type="ARBA" id="ARBA00023002"/>
    </source>
</evidence>
<name>A0A8C1LD46_CYPCA</name>
<dbReference type="GO" id="GO:0042373">
    <property type="term" value="P:vitamin K metabolic process"/>
    <property type="evidence" value="ECO:0007669"/>
    <property type="project" value="InterPro"/>
</dbReference>
<evidence type="ECO:0000259" key="13">
    <source>
        <dbReference type="SMART" id="SM00756"/>
    </source>
</evidence>
<evidence type="ECO:0000256" key="6">
    <source>
        <dbReference type="ARBA" id="ARBA00022824"/>
    </source>
</evidence>
<evidence type="ECO:0000256" key="7">
    <source>
        <dbReference type="ARBA" id="ARBA00022989"/>
    </source>
</evidence>
<proteinExistence type="inferred from homology"/>
<keyword evidence="5" id="KW-0874">Quinone</keyword>
<dbReference type="FunFam" id="1.20.1440.130:FF:000001">
    <property type="entry name" value="Vitamin K epoxide reductase complex subunit 1-like 1"/>
    <property type="match status" value="1"/>
</dbReference>
<dbReference type="GO" id="GO:0005789">
    <property type="term" value="C:endoplasmic reticulum membrane"/>
    <property type="evidence" value="ECO:0007669"/>
    <property type="project" value="UniProtKB-SubCell"/>
</dbReference>
<protein>
    <recommendedName>
        <fullName evidence="3">vitamin-K-epoxide reductase (warfarin-sensitive)</fullName>
        <ecNumber evidence="3">1.17.4.4</ecNumber>
    </recommendedName>
</protein>
<keyword evidence="10" id="KW-1015">Disulfide bond</keyword>
<comment type="subcellular location">
    <subcellularLocation>
        <location evidence="1">Endoplasmic reticulum membrane</location>
        <topology evidence="1">Multi-pass membrane protein</topology>
    </subcellularLocation>
</comment>
<dbReference type="GO" id="GO:0007596">
    <property type="term" value="P:blood coagulation"/>
    <property type="evidence" value="ECO:0007669"/>
    <property type="project" value="TreeGrafter"/>
</dbReference>
<feature type="domain" description="Vitamin K epoxide reductase" evidence="13">
    <location>
        <begin position="82"/>
        <end position="230"/>
    </location>
</feature>
<accession>A0A8C1LD46</accession>
<dbReference type="InterPro" id="IPR012932">
    <property type="entry name" value="VKOR"/>
</dbReference>
<feature type="transmembrane region" description="Helical" evidence="12">
    <location>
        <begin position="195"/>
        <end position="218"/>
    </location>
</feature>
<sequence length="243" mass="27096">MCQRSECGSSVGLEPPRATCWTKAHRPIGNRYKSVTSLVPRVSVLCSNHSTSLRLFHVAILSRWEPGNSSIHILHLHIARVPKWEYRVRLVLCFLGLVLSVYALHVELSRENDPEYRAMCDLGHSVSCSKVFTSRWGRGFGLVQIFTSKDSLLNQPNSVLGIIFYALQLGLGQLVSSRAAFFLVMSSWVSVAGSVYLAVILAFVLGDFCVVCVSTYIINFALLYTNLKRRTGLEGRLKKGKSE</sequence>
<feature type="transmembrane region" description="Helical" evidence="12">
    <location>
        <begin position="162"/>
        <end position="183"/>
    </location>
</feature>
<dbReference type="CDD" id="cd12917">
    <property type="entry name" value="VKOR_euk"/>
    <property type="match status" value="1"/>
</dbReference>
<dbReference type="Proteomes" id="UP000694427">
    <property type="component" value="Unplaced"/>
</dbReference>
<evidence type="ECO:0000313" key="14">
    <source>
        <dbReference type="Ensembl" id="ENSCCRP00010060945.1"/>
    </source>
</evidence>
<dbReference type="EC" id="1.17.4.4" evidence="3"/>
<dbReference type="PANTHER" id="PTHR14519:SF8">
    <property type="entry name" value="VITAMIN K EPOXIDE REDUCTASE COMPLEX SUBUNIT 1"/>
    <property type="match status" value="1"/>
</dbReference>
<dbReference type="InterPro" id="IPR042406">
    <property type="entry name" value="VKORC1/VKORC1L1"/>
</dbReference>
<comment type="similarity">
    <text evidence="2">Belongs to the VKOR family.</text>
</comment>
<evidence type="ECO:0000256" key="5">
    <source>
        <dbReference type="ARBA" id="ARBA00022719"/>
    </source>
</evidence>
<reference evidence="14" key="1">
    <citation type="submission" date="2025-05" db="UniProtKB">
        <authorList>
            <consortium name="Ensembl"/>
        </authorList>
    </citation>
    <scope>IDENTIFICATION</scope>
</reference>
<dbReference type="AlphaFoldDB" id="A0A8C1LD46"/>
<evidence type="ECO:0000256" key="2">
    <source>
        <dbReference type="ARBA" id="ARBA00006214"/>
    </source>
</evidence>
<dbReference type="Proteomes" id="UP000694700">
    <property type="component" value="Unplaced"/>
</dbReference>
<dbReference type="Pfam" id="PF07884">
    <property type="entry name" value="VKOR"/>
    <property type="match status" value="1"/>
</dbReference>
<keyword evidence="9 12" id="KW-0472">Membrane</keyword>
<keyword evidence="6" id="KW-0256">Endoplasmic reticulum</keyword>
<dbReference type="InterPro" id="IPR038354">
    <property type="entry name" value="VKOR_sf"/>
</dbReference>
<evidence type="ECO:0000256" key="4">
    <source>
        <dbReference type="ARBA" id="ARBA00022692"/>
    </source>
</evidence>
<keyword evidence="8" id="KW-0560">Oxidoreductase</keyword>
<dbReference type="PANTHER" id="PTHR14519">
    <property type="entry name" value="VITAMIN K EPOXIDE REDUCTASE COMPLEX, SUBUNIT 1"/>
    <property type="match status" value="1"/>
</dbReference>
<evidence type="ECO:0000313" key="15">
    <source>
        <dbReference type="Proteomes" id="UP000694427"/>
    </source>
</evidence>
<keyword evidence="7 12" id="KW-1133">Transmembrane helix</keyword>
<evidence type="ECO:0000256" key="1">
    <source>
        <dbReference type="ARBA" id="ARBA00004477"/>
    </source>
</evidence>
<evidence type="ECO:0000256" key="3">
    <source>
        <dbReference type="ARBA" id="ARBA00012278"/>
    </source>
</evidence>
<dbReference type="Gene3D" id="1.20.1440.130">
    <property type="entry name" value="VKOR domain"/>
    <property type="match status" value="1"/>
</dbReference>
<evidence type="ECO:0000256" key="12">
    <source>
        <dbReference type="SAM" id="Phobius"/>
    </source>
</evidence>
<dbReference type="GO" id="GO:0048038">
    <property type="term" value="F:quinone binding"/>
    <property type="evidence" value="ECO:0007669"/>
    <property type="project" value="UniProtKB-KW"/>
</dbReference>
<feature type="transmembrane region" description="Helical" evidence="12">
    <location>
        <begin position="86"/>
        <end position="105"/>
    </location>
</feature>
<evidence type="ECO:0000256" key="10">
    <source>
        <dbReference type="ARBA" id="ARBA00023157"/>
    </source>
</evidence>
<dbReference type="Ensembl" id="ENSCCRT00010066865.1">
    <property type="protein sequence ID" value="ENSCCRP00010060945.1"/>
    <property type="gene ID" value="ENSCCRG00010025889.1"/>
</dbReference>
<dbReference type="SMART" id="SM00756">
    <property type="entry name" value="VKc"/>
    <property type="match status" value="1"/>
</dbReference>
<evidence type="ECO:0000256" key="9">
    <source>
        <dbReference type="ARBA" id="ARBA00023136"/>
    </source>
</evidence>
<keyword evidence="4 12" id="KW-0812">Transmembrane</keyword>
<dbReference type="GO" id="GO:0047057">
    <property type="term" value="F:vitamin-K-epoxide reductase (warfarin-sensitive) activity"/>
    <property type="evidence" value="ECO:0007669"/>
    <property type="project" value="UniProtKB-EC"/>
</dbReference>
<keyword evidence="11" id="KW-0676">Redox-active center</keyword>
<evidence type="ECO:0000256" key="11">
    <source>
        <dbReference type="ARBA" id="ARBA00023284"/>
    </source>
</evidence>
<organism evidence="14 15">
    <name type="scientific">Cyprinus carpio</name>
    <name type="common">Common carp</name>
    <dbReference type="NCBI Taxonomy" id="7962"/>
    <lineage>
        <taxon>Eukaryota</taxon>
        <taxon>Metazoa</taxon>
        <taxon>Chordata</taxon>
        <taxon>Craniata</taxon>
        <taxon>Vertebrata</taxon>
        <taxon>Euteleostomi</taxon>
        <taxon>Actinopterygii</taxon>
        <taxon>Neopterygii</taxon>
        <taxon>Teleostei</taxon>
        <taxon>Ostariophysi</taxon>
        <taxon>Cypriniformes</taxon>
        <taxon>Cyprinidae</taxon>
        <taxon>Cyprininae</taxon>
        <taxon>Cyprinus</taxon>
    </lineage>
</organism>